<reference evidence="5" key="1">
    <citation type="journal article" date="2014" name="Proc. Natl. Acad. Sci. U.S.A.">
        <title>Extensive sampling of basidiomycete genomes demonstrates inadequacy of the white-rot/brown-rot paradigm for wood decay fungi.</title>
        <authorList>
            <person name="Riley R."/>
            <person name="Salamov A.A."/>
            <person name="Brown D.W."/>
            <person name="Nagy L.G."/>
            <person name="Floudas D."/>
            <person name="Held B.W."/>
            <person name="Levasseur A."/>
            <person name="Lombard V."/>
            <person name="Morin E."/>
            <person name="Otillar R."/>
            <person name="Lindquist E.A."/>
            <person name="Sun H."/>
            <person name="LaButti K.M."/>
            <person name="Schmutz J."/>
            <person name="Jabbour D."/>
            <person name="Luo H."/>
            <person name="Baker S.E."/>
            <person name="Pisabarro A.G."/>
            <person name="Walton J.D."/>
            <person name="Blanchette R.A."/>
            <person name="Henrissat B."/>
            <person name="Martin F."/>
            <person name="Cullen D."/>
            <person name="Hibbett D.S."/>
            <person name="Grigoriev I.V."/>
        </authorList>
    </citation>
    <scope>NUCLEOTIDE SEQUENCE [LARGE SCALE GENOMIC DNA]</scope>
    <source>
        <strain evidence="5">MUCL 33604</strain>
    </source>
</reference>
<dbReference type="Pfam" id="PF20151">
    <property type="entry name" value="DUF6533"/>
    <property type="match status" value="1"/>
</dbReference>
<feature type="domain" description="DUF6533" evidence="3">
    <location>
        <begin position="19"/>
        <end position="61"/>
    </location>
</feature>
<dbReference type="STRING" id="933084.A0A067Q8D6"/>
<evidence type="ECO:0000313" key="5">
    <source>
        <dbReference type="Proteomes" id="UP000027265"/>
    </source>
</evidence>
<feature type="compositionally biased region" description="Basic and acidic residues" evidence="1">
    <location>
        <begin position="341"/>
        <end position="356"/>
    </location>
</feature>
<evidence type="ECO:0000256" key="2">
    <source>
        <dbReference type="SAM" id="Phobius"/>
    </source>
</evidence>
<name>A0A067Q8D6_9AGAM</name>
<dbReference type="HOGENOM" id="CLU_035509_15_0_1"/>
<keyword evidence="5" id="KW-1185">Reference proteome</keyword>
<feature type="transmembrane region" description="Helical" evidence="2">
    <location>
        <begin position="52"/>
        <end position="73"/>
    </location>
</feature>
<sequence length="356" mass="40338">MQGFEPAGFVQNLQLLRLFQFSGTILTIYDHSILFDHEVELIWKRPGIIAKIFFFLTRYCGDAIVVAILIPFLTEATSDSVSVSSYPSSICSSFGVLPPLCSYTSSLSKRWLNPQVSGHFRFLLQIWVTIIPAWVVQVIMQFRVYALYNRAKWVLVLTFTCFIIELATVIVFLASYQNVQVTLIQLGAWSNCVVTEMPADAVGPWLSAMAFEGILFFLALYKTVVHLLRLHYPWTRNSVTQVLLRDHIFYFFVVFSIYCLTVLAWYTFPIIWIEIFSNLNVAAICILGSRLLLNIREASYRHEECVNTQEIEFQLRALVDAVERGALASEDDPADGLAGGSHDDNGGEGESRQMVV</sequence>
<keyword evidence="2" id="KW-0812">Transmembrane</keyword>
<dbReference type="Proteomes" id="UP000027265">
    <property type="component" value="Unassembled WGS sequence"/>
</dbReference>
<dbReference type="OrthoDB" id="3037019at2759"/>
<protein>
    <recommendedName>
        <fullName evidence="3">DUF6533 domain-containing protein</fullName>
    </recommendedName>
</protein>
<feature type="transmembrane region" description="Helical" evidence="2">
    <location>
        <begin position="272"/>
        <end position="293"/>
    </location>
</feature>
<keyword evidence="2" id="KW-1133">Transmembrane helix</keyword>
<feature type="transmembrane region" description="Helical" evidence="2">
    <location>
        <begin position="154"/>
        <end position="176"/>
    </location>
</feature>
<evidence type="ECO:0000256" key="1">
    <source>
        <dbReference type="SAM" id="MobiDB-lite"/>
    </source>
</evidence>
<feature type="region of interest" description="Disordered" evidence="1">
    <location>
        <begin position="330"/>
        <end position="356"/>
    </location>
</feature>
<accession>A0A067Q8D6</accession>
<keyword evidence="2" id="KW-0472">Membrane</keyword>
<dbReference type="AlphaFoldDB" id="A0A067Q8D6"/>
<feature type="transmembrane region" description="Helical" evidence="2">
    <location>
        <begin position="205"/>
        <end position="228"/>
    </location>
</feature>
<proteinExistence type="predicted"/>
<feature type="transmembrane region" description="Helical" evidence="2">
    <location>
        <begin position="122"/>
        <end position="142"/>
    </location>
</feature>
<evidence type="ECO:0000259" key="3">
    <source>
        <dbReference type="Pfam" id="PF20151"/>
    </source>
</evidence>
<gene>
    <name evidence="4" type="ORF">JAAARDRAFT_192431</name>
</gene>
<evidence type="ECO:0000313" key="4">
    <source>
        <dbReference type="EMBL" id="KDQ58851.1"/>
    </source>
</evidence>
<feature type="transmembrane region" description="Helical" evidence="2">
    <location>
        <begin position="248"/>
        <end position="266"/>
    </location>
</feature>
<dbReference type="EMBL" id="KL197716">
    <property type="protein sequence ID" value="KDQ58851.1"/>
    <property type="molecule type" value="Genomic_DNA"/>
</dbReference>
<organism evidence="4 5">
    <name type="scientific">Jaapia argillacea MUCL 33604</name>
    <dbReference type="NCBI Taxonomy" id="933084"/>
    <lineage>
        <taxon>Eukaryota</taxon>
        <taxon>Fungi</taxon>
        <taxon>Dikarya</taxon>
        <taxon>Basidiomycota</taxon>
        <taxon>Agaricomycotina</taxon>
        <taxon>Agaricomycetes</taxon>
        <taxon>Agaricomycetidae</taxon>
        <taxon>Jaapiales</taxon>
        <taxon>Jaapiaceae</taxon>
        <taxon>Jaapia</taxon>
    </lineage>
</organism>
<dbReference type="InterPro" id="IPR045340">
    <property type="entry name" value="DUF6533"/>
</dbReference>
<dbReference type="InParanoid" id="A0A067Q8D6"/>